<dbReference type="InterPro" id="IPR050645">
    <property type="entry name" value="Histidine_acid_phosphatase"/>
</dbReference>
<dbReference type="GO" id="GO:0016791">
    <property type="term" value="F:phosphatase activity"/>
    <property type="evidence" value="ECO:0007669"/>
    <property type="project" value="TreeGrafter"/>
</dbReference>
<evidence type="ECO:0008006" key="5">
    <source>
        <dbReference type="Google" id="ProtNLM"/>
    </source>
</evidence>
<dbReference type="SUPFAM" id="SSF53254">
    <property type="entry name" value="Phosphoglycerate mutase-like"/>
    <property type="match status" value="1"/>
</dbReference>
<dbReference type="KEGG" id="pco:PHACADRAFT_142069"/>
<organism evidence="3 4">
    <name type="scientific">Phanerochaete carnosa (strain HHB-10118-sp)</name>
    <name type="common">White-rot fungus</name>
    <name type="synonym">Peniophora carnosa</name>
    <dbReference type="NCBI Taxonomy" id="650164"/>
    <lineage>
        <taxon>Eukaryota</taxon>
        <taxon>Fungi</taxon>
        <taxon>Dikarya</taxon>
        <taxon>Basidiomycota</taxon>
        <taxon>Agaricomycotina</taxon>
        <taxon>Agaricomycetes</taxon>
        <taxon>Polyporales</taxon>
        <taxon>Phanerochaetaceae</taxon>
        <taxon>Phanerochaete</taxon>
    </lineage>
</organism>
<dbReference type="STRING" id="650164.K5X2G6"/>
<dbReference type="AlphaFoldDB" id="K5X2G6"/>
<dbReference type="PANTHER" id="PTHR11567:SF110">
    <property type="entry name" value="2-PHOSPHOXYLOSE PHOSPHATASE 1"/>
    <property type="match status" value="1"/>
</dbReference>
<dbReference type="InterPro" id="IPR033379">
    <property type="entry name" value="Acid_Pase_AS"/>
</dbReference>
<dbReference type="PANTHER" id="PTHR11567">
    <property type="entry name" value="ACID PHOSPHATASE-RELATED"/>
    <property type="match status" value="1"/>
</dbReference>
<proteinExistence type="inferred from homology"/>
<evidence type="ECO:0000313" key="3">
    <source>
        <dbReference type="EMBL" id="EKM56992.1"/>
    </source>
</evidence>
<dbReference type="InterPro" id="IPR000560">
    <property type="entry name" value="His_Pase_clade-2"/>
</dbReference>
<gene>
    <name evidence="3" type="ORF">PHACADRAFT_142069</name>
</gene>
<name>K5X2G6_PHACS</name>
<keyword evidence="2" id="KW-0378">Hydrolase</keyword>
<dbReference type="PROSITE" id="PS00778">
    <property type="entry name" value="HIS_ACID_PHOSPHAT_2"/>
    <property type="match status" value="1"/>
</dbReference>
<dbReference type="FunCoup" id="K5X2G6">
    <property type="interactions" value="39"/>
</dbReference>
<accession>K5X2G6</accession>
<evidence type="ECO:0000256" key="1">
    <source>
        <dbReference type="ARBA" id="ARBA00005375"/>
    </source>
</evidence>
<dbReference type="Pfam" id="PF00328">
    <property type="entry name" value="His_Phos_2"/>
    <property type="match status" value="1"/>
</dbReference>
<evidence type="ECO:0000313" key="4">
    <source>
        <dbReference type="Proteomes" id="UP000008370"/>
    </source>
</evidence>
<dbReference type="EMBL" id="JH930471">
    <property type="protein sequence ID" value="EKM56992.1"/>
    <property type="molecule type" value="Genomic_DNA"/>
</dbReference>
<dbReference type="GeneID" id="18908540"/>
<dbReference type="OrthoDB" id="10257284at2759"/>
<dbReference type="Gene3D" id="3.40.50.1240">
    <property type="entry name" value="Phosphoglycerate mutase-like"/>
    <property type="match status" value="1"/>
</dbReference>
<protein>
    <recommendedName>
        <fullName evidence="5">Phosphoglycerate mutase-like protein</fullName>
    </recommendedName>
</protein>
<evidence type="ECO:0000256" key="2">
    <source>
        <dbReference type="ARBA" id="ARBA00022801"/>
    </source>
</evidence>
<reference evidence="3 4" key="1">
    <citation type="journal article" date="2012" name="BMC Genomics">
        <title>Comparative genomics of the white-rot fungi, Phanerochaete carnosa and P. chrysosporium, to elucidate the genetic basis of the distinct wood types they colonize.</title>
        <authorList>
            <person name="Suzuki H."/>
            <person name="MacDonald J."/>
            <person name="Syed K."/>
            <person name="Salamov A."/>
            <person name="Hori C."/>
            <person name="Aerts A."/>
            <person name="Henrissat B."/>
            <person name="Wiebenga A."/>
            <person name="vanKuyk P.A."/>
            <person name="Barry K."/>
            <person name="Lindquist E."/>
            <person name="LaButti K."/>
            <person name="Lapidus A."/>
            <person name="Lucas S."/>
            <person name="Coutinho P."/>
            <person name="Gong Y."/>
            <person name="Samejima M."/>
            <person name="Mahadevan R."/>
            <person name="Abou-Zaid M."/>
            <person name="de Vries R.P."/>
            <person name="Igarashi K."/>
            <person name="Yadav J.S."/>
            <person name="Grigoriev I.V."/>
            <person name="Master E.R."/>
        </authorList>
    </citation>
    <scope>NUCLEOTIDE SEQUENCE [LARGE SCALE GENOMIC DNA]</scope>
    <source>
        <strain evidence="3 4">HHB-10118-sp</strain>
    </source>
</reference>
<sequence>MSSGAVSSDGHGARREELTKVVRTVPGATVPLDVEGYPIAPPELELEQVHIYVRHGERTPVRVRMSDPPANIPERWDLCKTARRFRAAVTSNINVTNAMEEVTIRKVIESANGDIEAGECLLGELTDLGRQNTYNFGRALRRLYIDRLRFLPDTLRSPGTNAFRDGLHSEPSQVYFRSTNVPRTIESLHEIIFGLYPSDKCLDGYVHQLRIRNGKDENLYGNTVCKRLEILELGFAKAAAAAWNPVLEALDGKISKYIGGNPVRLDGRPRASGIFDTIRSAAANSMPVPKDFNEKGVMDVIEKAIVHEWYGGYDTEEVRRLGMGPLLADISEKMISKATQGSTNRLKLLLHSTHDTCLAALCKTLDVFDEKWPAFTSSVTFELFRKTSSSDPRDSTAGHESSGSLLSWQTILSPFRRPGLTDQHYVRMRYQNRSLPLPLCAEDGKHLPGHPEFCTLTAFRQRIKELTPVNWEGECSVNGK</sequence>
<dbReference type="InParanoid" id="K5X2G6"/>
<dbReference type="InterPro" id="IPR029033">
    <property type="entry name" value="His_PPase_superfam"/>
</dbReference>
<keyword evidence="4" id="KW-1185">Reference proteome</keyword>
<comment type="similarity">
    <text evidence="1">Belongs to the histidine acid phosphatase family.</text>
</comment>
<dbReference type="Proteomes" id="UP000008370">
    <property type="component" value="Unassembled WGS sequence"/>
</dbReference>
<dbReference type="CDD" id="cd07061">
    <property type="entry name" value="HP_HAP_like"/>
    <property type="match status" value="1"/>
</dbReference>
<dbReference type="RefSeq" id="XP_007394821.1">
    <property type="nucleotide sequence ID" value="XM_007394759.1"/>
</dbReference>
<dbReference type="HOGENOM" id="CLU_030431_3_1_1"/>